<dbReference type="STRING" id="687842.ASU31_26060"/>
<dbReference type="Pfam" id="PF14107">
    <property type="entry name" value="DUF4280"/>
    <property type="match status" value="1"/>
</dbReference>
<dbReference type="OrthoDB" id="882303at2"/>
<dbReference type="EMBL" id="LMZQ01000057">
    <property type="protein sequence ID" value="KRT13153.1"/>
    <property type="molecule type" value="Genomic_DNA"/>
</dbReference>
<dbReference type="RefSeq" id="WP_057935167.1">
    <property type="nucleotide sequence ID" value="NZ_LMZQ01000057.1"/>
</dbReference>
<evidence type="ECO:0008006" key="3">
    <source>
        <dbReference type="Google" id="ProtNLM"/>
    </source>
</evidence>
<keyword evidence="2" id="KW-1185">Reference proteome</keyword>
<evidence type="ECO:0000313" key="1">
    <source>
        <dbReference type="EMBL" id="KRT13153.1"/>
    </source>
</evidence>
<accession>A0A0T5VH94</accession>
<proteinExistence type="predicted"/>
<evidence type="ECO:0000313" key="2">
    <source>
        <dbReference type="Proteomes" id="UP000051950"/>
    </source>
</evidence>
<comment type="caution">
    <text evidence="1">The sequence shown here is derived from an EMBL/GenBank/DDBJ whole genome shotgun (WGS) entry which is preliminary data.</text>
</comment>
<gene>
    <name evidence="1" type="ORF">ASU31_26060</name>
</gene>
<dbReference type="Proteomes" id="UP000051950">
    <property type="component" value="Unassembled WGS sequence"/>
</dbReference>
<protein>
    <recommendedName>
        <fullName evidence="3">DUF4280 domain-containing protein</fullName>
    </recommendedName>
</protein>
<sequence length="159" mass="17235">MAEKHIVVQGAQCMCKFGSAPDKLKVLTHTKEYANDKDGSQKSIATTMDIGPTFEKNMFGSCSKMYNKPCNAVVTKWSGFYEDTILTNGGKILLEDSKATCPIGGTDCIEIVQHGQKAEASKQNFNNANKDVQSQLNPMSESLDESANNFNGVEASVKA</sequence>
<organism evidence="1 2">
    <name type="scientific">Pedobacter ginsenosidimutans</name>
    <dbReference type="NCBI Taxonomy" id="687842"/>
    <lineage>
        <taxon>Bacteria</taxon>
        <taxon>Pseudomonadati</taxon>
        <taxon>Bacteroidota</taxon>
        <taxon>Sphingobacteriia</taxon>
        <taxon>Sphingobacteriales</taxon>
        <taxon>Sphingobacteriaceae</taxon>
        <taxon>Pedobacter</taxon>
    </lineage>
</organism>
<dbReference type="InterPro" id="IPR025460">
    <property type="entry name" value="DUF4280"/>
</dbReference>
<reference evidence="1 2" key="1">
    <citation type="submission" date="2015-11" db="EMBL/GenBank/DDBJ databases">
        <title>Sequence of Pedobacter ginsenosidimutans.</title>
        <authorList>
            <person name="Carson E."/>
            <person name="Keyser V."/>
            <person name="Newman J."/>
            <person name="Miller J."/>
        </authorList>
    </citation>
    <scope>NUCLEOTIDE SEQUENCE [LARGE SCALE GENOMIC DNA]</scope>
    <source>
        <strain evidence="1 2">KACC 14530</strain>
    </source>
</reference>
<name>A0A0T5VH94_9SPHI</name>
<dbReference type="AlphaFoldDB" id="A0A0T5VH94"/>